<evidence type="ECO:0000256" key="3">
    <source>
        <dbReference type="SAM" id="SignalP"/>
    </source>
</evidence>
<dbReference type="AlphaFoldDB" id="A0A4V6AYB9"/>
<name>A0A4V6AYB9_STRLS</name>
<feature type="chain" id="PRO_5020884223" evidence="3">
    <location>
        <begin position="31"/>
        <end position="682"/>
    </location>
</feature>
<keyword evidence="5" id="KW-1185">Reference proteome</keyword>
<dbReference type="Pfam" id="PF04122">
    <property type="entry name" value="CW_binding_2"/>
    <property type="match status" value="2"/>
</dbReference>
<comment type="caution">
    <text evidence="4">The sequence shown here is derived from an EMBL/GenBank/DDBJ whole genome shotgun (WGS) entry which is preliminary data.</text>
</comment>
<dbReference type="PROSITE" id="PS51318">
    <property type="entry name" value="TAT"/>
    <property type="match status" value="1"/>
</dbReference>
<organism evidence="4 5">
    <name type="scientific">Streptomyces lasalocidi</name>
    <name type="common">Streptomyces lasaliensis</name>
    <dbReference type="NCBI Taxonomy" id="324833"/>
    <lineage>
        <taxon>Bacteria</taxon>
        <taxon>Bacillati</taxon>
        <taxon>Actinomycetota</taxon>
        <taxon>Actinomycetes</taxon>
        <taxon>Kitasatosporales</taxon>
        <taxon>Streptomycetaceae</taxon>
        <taxon>Streptomyces</taxon>
    </lineage>
</organism>
<dbReference type="InterPro" id="IPR006311">
    <property type="entry name" value="TAT_signal"/>
</dbReference>
<accession>A0A4V6AYB9</accession>
<dbReference type="OrthoDB" id="9808778at2"/>
<feature type="compositionally biased region" description="Low complexity" evidence="2">
    <location>
        <begin position="648"/>
        <end position="661"/>
    </location>
</feature>
<dbReference type="PANTHER" id="PTHR36842">
    <property type="entry name" value="PROTEIN TOLB HOMOLOG"/>
    <property type="match status" value="1"/>
</dbReference>
<dbReference type="InterPro" id="IPR011659">
    <property type="entry name" value="WD40"/>
</dbReference>
<keyword evidence="3" id="KW-0732">Signal</keyword>
<proteinExistence type="inferred from homology"/>
<dbReference type="Gene3D" id="2.120.10.30">
    <property type="entry name" value="TolB, C-terminal domain"/>
    <property type="match status" value="1"/>
</dbReference>
<comment type="similarity">
    <text evidence="1">Belongs to the TolB family.</text>
</comment>
<dbReference type="PANTHER" id="PTHR36842:SF1">
    <property type="entry name" value="PROTEIN TOLB"/>
    <property type="match status" value="1"/>
</dbReference>
<evidence type="ECO:0000256" key="1">
    <source>
        <dbReference type="ARBA" id="ARBA00009820"/>
    </source>
</evidence>
<sequence>MFTRRRAAALATAVALAAAGTLAAAPGAVADDAGPWPGAEGKILNDGGLVIDPVTGKTSTIPNVGSYATWAPDGSRVLSVSGQISSVLPNGTKKITLPWAEGLRSSAPYEDLTFWNGGSYVVFASGGQLAYGPSDASWAPHPLLPANLEPATVCDSGPSVNVKGLVAFERRTGSCSAAAGVYVYDAAARTVKLALADAEQPAWSPDGTKLAFVRKDTDGNPQIFTAKADGTDVRQLTTGPRRFASPSWSPTGKRIIFDAHTSPNSDDVHTVEYADTTTGELTPVTDATQGTHVGNPSWQPLRQNSTGRVWGANAYLTATASSRWTWNTLGHSQPGLMNAKSAVLVNQDEPAYAVTAPALAGRKEGPVLMTQKTGLSSTTKNELKRILAPGKPVYLTGSTSVLDNTVASQVKALGYVPVRLTGADRYATSVMVSRTITSAPKYVFLAGGTEYRAALSAAAAAGSDGSASAAGIVLTNGNKLTSSVQAYLNSLNPDKTMIIPVGAAARYALTHTGFSRWPSTYSYYPISGTTDGSLSVAIAMFWWTAPNTTGLAYSGAWRDGVSGAAAMNVFGPLLWSSSATTLSPEVNSYFVRETASVNSVIGFGGTGSLAQAELNTAGTSVSAGSAYFTYRPYYNGNIPTTTSARTLAAGTDGGAPATPAASRTERVGAQPNLAPLKTLQRQ</sequence>
<evidence type="ECO:0000313" key="4">
    <source>
        <dbReference type="EMBL" id="TKT01013.1"/>
    </source>
</evidence>
<dbReference type="EMBL" id="SZNQ01000001">
    <property type="protein sequence ID" value="TKT01013.1"/>
    <property type="molecule type" value="Genomic_DNA"/>
</dbReference>
<evidence type="ECO:0000256" key="2">
    <source>
        <dbReference type="SAM" id="MobiDB-lite"/>
    </source>
</evidence>
<dbReference type="RefSeq" id="WP_137307071.1">
    <property type="nucleotide sequence ID" value="NZ_SZNQ01000001.1"/>
</dbReference>
<dbReference type="Proteomes" id="UP000305929">
    <property type="component" value="Unassembled WGS sequence"/>
</dbReference>
<reference evidence="4 5" key="1">
    <citation type="submission" date="2019-04" db="EMBL/GenBank/DDBJ databases">
        <title>Streptomyces lasaliensis sp. nov., an Actinomycete isolated from soil which produces the polyether antibiotic lasalocid.</title>
        <authorList>
            <person name="Erwin G."/>
            <person name="Haber C."/>
        </authorList>
    </citation>
    <scope>NUCLEOTIDE SEQUENCE [LARGE SCALE GENOMIC DNA]</scope>
    <source>
        <strain evidence="4 5">X-537</strain>
    </source>
</reference>
<gene>
    <name evidence="4" type="ORF">E4U91_13400</name>
</gene>
<evidence type="ECO:0000313" key="5">
    <source>
        <dbReference type="Proteomes" id="UP000305929"/>
    </source>
</evidence>
<dbReference type="InterPro" id="IPR007253">
    <property type="entry name" value="Cell_wall-bd_2"/>
</dbReference>
<feature type="region of interest" description="Disordered" evidence="2">
    <location>
        <begin position="648"/>
        <end position="682"/>
    </location>
</feature>
<dbReference type="Pfam" id="PF07676">
    <property type="entry name" value="PD40"/>
    <property type="match status" value="2"/>
</dbReference>
<protein>
    <submittedName>
        <fullName evidence="4">Cell wall-binding repeat-containing protein</fullName>
    </submittedName>
</protein>
<feature type="signal peptide" evidence="3">
    <location>
        <begin position="1"/>
        <end position="30"/>
    </location>
</feature>
<dbReference type="InterPro" id="IPR011042">
    <property type="entry name" value="6-blade_b-propeller_TolB-like"/>
</dbReference>
<dbReference type="SUPFAM" id="SSF69304">
    <property type="entry name" value="Tricorn protease N-terminal domain"/>
    <property type="match status" value="1"/>
</dbReference>